<dbReference type="Pfam" id="PF18761">
    <property type="entry name" value="Heliorhodopsin"/>
    <property type="match status" value="1"/>
</dbReference>
<accession>A0A3Q8WUN3</accession>
<dbReference type="RefSeq" id="WP_126041750.1">
    <property type="nucleotide sequence ID" value="NZ_CP034438.1"/>
</dbReference>
<dbReference type="KEGG" id="fsl:EJO69_10850"/>
<dbReference type="Gene3D" id="1.20.1070.10">
    <property type="entry name" value="Rhodopsin 7-helix transmembrane proteins"/>
    <property type="match status" value="1"/>
</dbReference>
<dbReference type="AlphaFoldDB" id="A0A3Q8WUN3"/>
<feature type="transmembrane region" description="Helical" evidence="1">
    <location>
        <begin position="128"/>
        <end position="147"/>
    </location>
</feature>
<keyword evidence="1" id="KW-1133">Transmembrane helix</keyword>
<protein>
    <recommendedName>
        <fullName evidence="4">Heliorhodopsin HeR</fullName>
    </recommendedName>
</protein>
<dbReference type="InterPro" id="IPR041113">
    <property type="entry name" value="Heliorhodopsin"/>
</dbReference>
<feature type="transmembrane region" description="Helical" evidence="1">
    <location>
        <begin position="102"/>
        <end position="122"/>
    </location>
</feature>
<keyword evidence="3" id="KW-1185">Reference proteome</keyword>
<evidence type="ECO:0000256" key="1">
    <source>
        <dbReference type="SAM" id="Phobius"/>
    </source>
</evidence>
<keyword evidence="1" id="KW-0812">Transmembrane</keyword>
<sequence length="255" mass="27805">MSEKTGARYSGLRRYNIIAAVVHAAQAVAVVLLATDFTLPVTATYLEGPPGTPPGDSVLLWDLSTPMLIALFLALSAVFHVIVSSPPFFARYRAGLEQGHNYFRWVEYSLSSSLMIVIIAQLVGISDVVALLALFGVNASMILFGWLQERYHTPGDGGWLPFIFGCFAGVIPWIGVVIYTIAPGSTTGAEPPGFVYGIIVSLFLFFNVFAIVQWLQYRPVGRFRDYLVGERLYITLSLTAKSALAWQIFAGTLAG</sequence>
<proteinExistence type="predicted"/>
<evidence type="ECO:0000313" key="3">
    <source>
        <dbReference type="Proteomes" id="UP000270021"/>
    </source>
</evidence>
<feature type="transmembrane region" description="Helical" evidence="1">
    <location>
        <begin position="66"/>
        <end position="90"/>
    </location>
</feature>
<dbReference type="EMBL" id="CP034438">
    <property type="protein sequence ID" value="AZN30742.1"/>
    <property type="molecule type" value="Genomic_DNA"/>
</dbReference>
<name>A0A3Q8WUN3_9ACTO</name>
<organism evidence="2 3">
    <name type="scientific">Flaviflexus salsibiostraticola</name>
    <dbReference type="NCBI Taxonomy" id="1282737"/>
    <lineage>
        <taxon>Bacteria</taxon>
        <taxon>Bacillati</taxon>
        <taxon>Actinomycetota</taxon>
        <taxon>Actinomycetes</taxon>
        <taxon>Actinomycetales</taxon>
        <taxon>Actinomycetaceae</taxon>
        <taxon>Flaviflexus</taxon>
    </lineage>
</organism>
<evidence type="ECO:0000313" key="2">
    <source>
        <dbReference type="EMBL" id="AZN30742.1"/>
    </source>
</evidence>
<evidence type="ECO:0008006" key="4">
    <source>
        <dbReference type="Google" id="ProtNLM"/>
    </source>
</evidence>
<feature type="transmembrane region" description="Helical" evidence="1">
    <location>
        <begin position="159"/>
        <end position="182"/>
    </location>
</feature>
<feature type="transmembrane region" description="Helical" evidence="1">
    <location>
        <begin position="194"/>
        <end position="215"/>
    </location>
</feature>
<dbReference type="Proteomes" id="UP000270021">
    <property type="component" value="Chromosome"/>
</dbReference>
<gene>
    <name evidence="2" type="ORF">EJO69_10850</name>
</gene>
<dbReference type="NCBIfam" id="NF038020">
    <property type="entry name" value="HeR"/>
    <property type="match status" value="1"/>
</dbReference>
<reference evidence="2 3" key="1">
    <citation type="submission" date="2018-12" db="EMBL/GenBank/DDBJ databases">
        <title>Complete genome sequence of Flaviflexus salsibiostraticola KCTC 33148.</title>
        <authorList>
            <person name="Bae J.-W."/>
        </authorList>
    </citation>
    <scope>NUCLEOTIDE SEQUENCE [LARGE SCALE GENOMIC DNA]</scope>
    <source>
        <strain evidence="2 3">KCTC 33148</strain>
    </source>
</reference>
<feature type="transmembrane region" description="Helical" evidence="1">
    <location>
        <begin position="21"/>
        <end position="46"/>
    </location>
</feature>
<dbReference type="OrthoDB" id="2042238at2"/>
<keyword evidence="1" id="KW-0472">Membrane</keyword>